<dbReference type="OrthoDB" id="46913at2759"/>
<dbReference type="PANTHER" id="PTHR13547:SF1">
    <property type="entry name" value="MITOCHONDRIAL RIBONUCLEASE P CATALYTIC SUBUNIT"/>
    <property type="match status" value="1"/>
</dbReference>
<dbReference type="PANTHER" id="PTHR13547">
    <property type="match status" value="1"/>
</dbReference>
<sequence length="787" mass="88782">MTNFQSLSHNQSALRSPSLIVLLLVLLIVSTPTMSFTPLFRRVTLTPQYLSFLTRSPSYSSLKNQFRTFSTSTSNPLPSGLPSPPANSTTLGPNFTPVNRTTSLLSSSLSSLQSLSTEIHSLQNLRSLSNSQQTKPPTKTINAHKQPMEYFKETLTKWSERKKPLNICQKTNETFTLDHLTDLLNTVKSSPDLGSLEFLTVSGVPQTRSSFLKSLSKRQDTYRKSHPEMSDFKYLRTTEILLQSIGPCSSSLNVSCLKLIYSSLKTLGHQISPRYLSTFLYVFQSEPELINELGKYYNLIHKADEKITSSLIKNKVLEGDVEGAREDLERLKEEKGEGGLRLRTVQGIFLGLMEEERTGENVFETFEFFRYMVKQENVLPSDVEYMCMVNYLLEVCEEGKEFVEQVVEKIGGVEGYEGVESLDEVVDRIFHEMKDLTLSISPISASLAISICSNSPRDVGLSTVSSTNSLCSSSSIQLSQLLLSPPERSLLSSSLITMADTNFKIFTQNNPRATNSSYGLDQITLFETWLKNTTNPKYTCVLDAANIGYFQQNHPSGRFNYPQIAAVALALEDEGEVPLIILPKKYASKSFHVHRKDRNYTEGVERSNLREGRETDKILYDKATGKRVLKKSPLTHKNYFSQKQTLTTSELQFLKTWTQKKQLYIVPGLCLDDYYWLLAGVVGDLDLVSNDLLRDHNVDLQSSTSEIIFHKWVVTKFIGYGGLGFAGNEGGEVLEGENDNNKLLDGLGEMKPVFYRPERVTKAGQKKEGYWFWPVRGEGEKWLRIKV</sequence>
<feature type="region of interest" description="Disordered" evidence="1">
    <location>
        <begin position="70"/>
        <end position="92"/>
    </location>
</feature>
<dbReference type="GO" id="GO:0004526">
    <property type="term" value="F:ribonuclease P activity"/>
    <property type="evidence" value="ECO:0007669"/>
    <property type="project" value="TreeGrafter"/>
</dbReference>
<dbReference type="EMBL" id="BRXW01000161">
    <property type="protein sequence ID" value="GMI11373.1"/>
    <property type="molecule type" value="Genomic_DNA"/>
</dbReference>
<evidence type="ECO:0000313" key="2">
    <source>
        <dbReference type="EMBL" id="GMI11373.1"/>
    </source>
</evidence>
<keyword evidence="3" id="KW-1185">Reference proteome</keyword>
<evidence type="ECO:0000313" key="3">
    <source>
        <dbReference type="Proteomes" id="UP001165122"/>
    </source>
</evidence>
<comment type="caution">
    <text evidence="2">The sequence shown here is derived from an EMBL/GenBank/DDBJ whole genome shotgun (WGS) entry which is preliminary data.</text>
</comment>
<gene>
    <name evidence="2" type="ORF">TrLO_g7786</name>
</gene>
<dbReference type="GO" id="GO:0001682">
    <property type="term" value="P:tRNA 5'-leader removal"/>
    <property type="evidence" value="ECO:0007669"/>
    <property type="project" value="TreeGrafter"/>
</dbReference>
<reference evidence="3" key="1">
    <citation type="journal article" date="2023" name="Commun. Biol.">
        <title>Genome analysis of Parmales, the sister group of diatoms, reveals the evolutionary specialization of diatoms from phago-mixotrophs to photoautotrophs.</title>
        <authorList>
            <person name="Ban H."/>
            <person name="Sato S."/>
            <person name="Yoshikawa S."/>
            <person name="Yamada K."/>
            <person name="Nakamura Y."/>
            <person name="Ichinomiya M."/>
            <person name="Sato N."/>
            <person name="Blanc-Mathieu R."/>
            <person name="Endo H."/>
            <person name="Kuwata A."/>
            <person name="Ogata H."/>
        </authorList>
    </citation>
    <scope>NUCLEOTIDE SEQUENCE [LARGE SCALE GENOMIC DNA]</scope>
    <source>
        <strain evidence="3">NIES 3700</strain>
    </source>
</reference>
<proteinExistence type="predicted"/>
<evidence type="ECO:0000256" key="1">
    <source>
        <dbReference type="SAM" id="MobiDB-lite"/>
    </source>
</evidence>
<organism evidence="2 3">
    <name type="scientific">Triparma laevis f. longispina</name>
    <dbReference type="NCBI Taxonomy" id="1714387"/>
    <lineage>
        <taxon>Eukaryota</taxon>
        <taxon>Sar</taxon>
        <taxon>Stramenopiles</taxon>
        <taxon>Ochrophyta</taxon>
        <taxon>Bolidophyceae</taxon>
        <taxon>Parmales</taxon>
        <taxon>Triparmaceae</taxon>
        <taxon>Triparma</taxon>
    </lineage>
</organism>
<dbReference type="Proteomes" id="UP001165122">
    <property type="component" value="Unassembled WGS sequence"/>
</dbReference>
<dbReference type="Gene3D" id="3.40.50.11980">
    <property type="match status" value="1"/>
</dbReference>
<protein>
    <submittedName>
        <fullName evidence="2">Uncharacterized protein</fullName>
    </submittedName>
</protein>
<name>A0A9W7KTS1_9STRA</name>
<accession>A0A9W7KTS1</accession>
<dbReference type="AlphaFoldDB" id="A0A9W7KTS1"/>